<dbReference type="PANTHER" id="PTHR23403">
    <property type="entry name" value="TREHALASE"/>
    <property type="match status" value="1"/>
</dbReference>
<dbReference type="PROSITE" id="PS51257">
    <property type="entry name" value="PROKAR_LIPOPROTEIN"/>
    <property type="match status" value="1"/>
</dbReference>
<dbReference type="InterPro" id="IPR008928">
    <property type="entry name" value="6-hairpin_glycosidase_sf"/>
</dbReference>
<dbReference type="AlphaFoldDB" id="A0A317ZIR0"/>
<dbReference type="GO" id="GO:0004555">
    <property type="term" value="F:alpha,alpha-trehalase activity"/>
    <property type="evidence" value="ECO:0007669"/>
    <property type="project" value="InterPro"/>
</dbReference>
<dbReference type="PANTHER" id="PTHR23403:SF1">
    <property type="entry name" value="TREHALASE"/>
    <property type="match status" value="1"/>
</dbReference>
<evidence type="ECO:0000313" key="2">
    <source>
        <dbReference type="EMBL" id="PXA04187.1"/>
    </source>
</evidence>
<dbReference type="Proteomes" id="UP000247099">
    <property type="component" value="Unassembled WGS sequence"/>
</dbReference>
<dbReference type="Pfam" id="PF22422">
    <property type="entry name" value="MGH1-like_GH"/>
    <property type="match status" value="1"/>
</dbReference>
<dbReference type="GO" id="GO:0005993">
    <property type="term" value="P:trehalose catabolic process"/>
    <property type="evidence" value="ECO:0007669"/>
    <property type="project" value="TreeGrafter"/>
</dbReference>
<sequence length="442" mass="50248">MKRRSFMHSMGSVSLAHLSGLGCASRSASSTSIDALFRSDNPQLLGLAKRVMEKCVLDKVREPTPPLERTWIAPGGPHYLGQWIWDTMFVVDLMSLMPEKKGVIRDVFHNYWDFQDRWNQTAPDYARDMITVAIKTEPQEQRQFSQIPILAWGLERVYQRSGDKKLVRQCIGRLEKWHDWYWRERDLHNNGLITVGAYTGKLQHARWETFDYECNMDDLQMTPHPYRKGPDEGPWYGDICVPGNNAYLIMGERSLIRLARLAGDEAMAKRRQAHVDKGVEGMRKYLWDEEAGTFLSAKRDTLEKIPVATIGSWIPLTAGVPTQAMANRMAEVLSTPAWQTPLPLPTVDRTDPRWKSNAFWRGDVWPSTNYQIASGLAAYGHNDLAAKIADKTVSNALKHGLSEHYDSISGKPLGVPDYSMASTILTMMLDGLTDKHRLSLRD</sequence>
<reference evidence="2 3" key="1">
    <citation type="submission" date="2018-05" db="EMBL/GenBank/DDBJ databases">
        <title>Coraliomargarita sinensis sp. nov., isolated from a marine solar saltern.</title>
        <authorList>
            <person name="Zhou L.Y."/>
        </authorList>
    </citation>
    <scope>NUCLEOTIDE SEQUENCE [LARGE SCALE GENOMIC DNA]</scope>
    <source>
        <strain evidence="2 3">WN38</strain>
    </source>
</reference>
<keyword evidence="3" id="KW-1185">Reference proteome</keyword>
<feature type="domain" description="Mannosylglycerate hydrolase MGH1-like glycoside hydrolase" evidence="1">
    <location>
        <begin position="80"/>
        <end position="419"/>
    </location>
</feature>
<dbReference type="InterPro" id="IPR001661">
    <property type="entry name" value="Glyco_hydro_37"/>
</dbReference>
<name>A0A317ZIR0_9BACT</name>
<dbReference type="RefSeq" id="WP_110131138.1">
    <property type="nucleotide sequence ID" value="NZ_QHJQ01000005.1"/>
</dbReference>
<evidence type="ECO:0000313" key="3">
    <source>
        <dbReference type="Proteomes" id="UP000247099"/>
    </source>
</evidence>
<dbReference type="FunCoup" id="A0A317ZIR0">
    <property type="interactions" value="26"/>
</dbReference>
<dbReference type="EMBL" id="QHJQ01000005">
    <property type="protein sequence ID" value="PXA04187.1"/>
    <property type="molecule type" value="Genomic_DNA"/>
</dbReference>
<dbReference type="SUPFAM" id="SSF48208">
    <property type="entry name" value="Six-hairpin glycosidases"/>
    <property type="match status" value="1"/>
</dbReference>
<protein>
    <recommendedName>
        <fullName evidence="1">Mannosylglycerate hydrolase MGH1-like glycoside hydrolase domain-containing protein</fullName>
    </recommendedName>
</protein>
<gene>
    <name evidence="2" type="ORF">DDZ13_09125</name>
</gene>
<evidence type="ECO:0000259" key="1">
    <source>
        <dbReference type="Pfam" id="PF22422"/>
    </source>
</evidence>
<dbReference type="Gene3D" id="1.50.10.10">
    <property type="match status" value="1"/>
</dbReference>
<dbReference type="OrthoDB" id="9798687at2"/>
<dbReference type="InterPro" id="IPR012341">
    <property type="entry name" value="6hp_glycosidase-like_sf"/>
</dbReference>
<dbReference type="InterPro" id="IPR054491">
    <property type="entry name" value="MGH1-like_GH"/>
</dbReference>
<accession>A0A317ZIR0</accession>
<proteinExistence type="predicted"/>
<comment type="caution">
    <text evidence="2">The sequence shown here is derived from an EMBL/GenBank/DDBJ whole genome shotgun (WGS) entry which is preliminary data.</text>
</comment>
<dbReference type="InParanoid" id="A0A317ZIR0"/>
<organism evidence="2 3">
    <name type="scientific">Coraliomargarita sinensis</name>
    <dbReference type="NCBI Taxonomy" id="2174842"/>
    <lineage>
        <taxon>Bacteria</taxon>
        <taxon>Pseudomonadati</taxon>
        <taxon>Verrucomicrobiota</taxon>
        <taxon>Opitutia</taxon>
        <taxon>Puniceicoccales</taxon>
        <taxon>Coraliomargaritaceae</taxon>
        <taxon>Coraliomargarita</taxon>
    </lineage>
</organism>